<evidence type="ECO:0000313" key="1">
    <source>
        <dbReference type="EMBL" id="SFV88464.1"/>
    </source>
</evidence>
<name>A0A1W1E3C2_9ZZZZ</name>
<reference evidence="1" key="1">
    <citation type="submission" date="2016-10" db="EMBL/GenBank/DDBJ databases">
        <authorList>
            <person name="de Groot N.N."/>
        </authorList>
    </citation>
    <scope>NUCLEOTIDE SEQUENCE</scope>
</reference>
<organism evidence="1">
    <name type="scientific">hydrothermal vent metagenome</name>
    <dbReference type="NCBI Taxonomy" id="652676"/>
    <lineage>
        <taxon>unclassified sequences</taxon>
        <taxon>metagenomes</taxon>
        <taxon>ecological metagenomes</taxon>
    </lineage>
</organism>
<sequence length="61" mass="7157">MLPIKLAMGKRQVHYKLGWEEKRKHGQSLVTPDIKHQYNLPEGKRYELQGAGLIDVKPRYL</sequence>
<protein>
    <submittedName>
        <fullName evidence="1">Ferredoxin-type protein NapG (Periplasmic nitrate reductase)</fullName>
    </submittedName>
</protein>
<dbReference type="AlphaFoldDB" id="A0A1W1E3C2"/>
<dbReference type="EMBL" id="FPIA01000052">
    <property type="protein sequence ID" value="SFV88464.1"/>
    <property type="molecule type" value="Genomic_DNA"/>
</dbReference>
<gene>
    <name evidence="1" type="ORF">MNB_SUP05-SYMBIONT-7-415</name>
</gene>
<proteinExistence type="predicted"/>
<accession>A0A1W1E3C2</accession>